<evidence type="ECO:0000256" key="3">
    <source>
        <dbReference type="ARBA" id="ARBA00022603"/>
    </source>
</evidence>
<sequence length="297" mass="32341">MNWQAITVNTSDEAIEAVSAILMDGAGAEGVQVNDQVTPVKITAYFEDNAAIRHIIQTIKTALASLERYGINASPATLDIAGISEKDWSDNWKAYYHATRITRHLTVVPAWESFLPQQEHEYPIFLNPELSFGTGTHPTTKLMLQALETVVRGGETMLDIGTGSGVLSIAAKQLGVAQILATDVDDDAVQVARDNLLVNPIAQDVKVIVSDLMAGVDSAPVDLIVANILADVIELLIPQIWGYLKPGGYFMVSGIIEANAHHILNQFTDAGYQVIQHNQMGDWHSFIVQKLVDEEIA</sequence>
<evidence type="ECO:0000256" key="2">
    <source>
        <dbReference type="ARBA" id="ARBA00022490"/>
    </source>
</evidence>
<dbReference type="GO" id="GO:0016279">
    <property type="term" value="F:protein-lysine N-methyltransferase activity"/>
    <property type="evidence" value="ECO:0007669"/>
    <property type="project" value="RHEA"/>
</dbReference>
<dbReference type="PANTHER" id="PTHR43648">
    <property type="entry name" value="ELECTRON TRANSFER FLAVOPROTEIN BETA SUBUNIT LYSINE METHYLTRANSFERASE"/>
    <property type="match status" value="1"/>
</dbReference>
<dbReference type="HAMAP" id="MF_00735">
    <property type="entry name" value="Methyltr_PrmA"/>
    <property type="match status" value="1"/>
</dbReference>
<dbReference type="SUPFAM" id="SSF53335">
    <property type="entry name" value="S-adenosyl-L-methionine-dependent methyltransferases"/>
    <property type="match status" value="1"/>
</dbReference>
<keyword evidence="3 6" id="KW-0489">Methyltransferase</keyword>
<accession>A0A4R5N744</accession>
<name>A0A4R5N744_9LACO</name>
<feature type="binding site" evidence="6">
    <location>
        <position position="183"/>
    </location>
    <ligand>
        <name>S-adenosyl-L-methionine</name>
        <dbReference type="ChEBI" id="CHEBI:59789"/>
    </ligand>
</feature>
<evidence type="ECO:0000313" key="8">
    <source>
        <dbReference type="Proteomes" id="UP000295681"/>
    </source>
</evidence>
<dbReference type="GO" id="GO:0032259">
    <property type="term" value="P:methylation"/>
    <property type="evidence" value="ECO:0007669"/>
    <property type="project" value="UniProtKB-KW"/>
</dbReference>
<dbReference type="AlphaFoldDB" id="A0A4R5N744"/>
<keyword evidence="8" id="KW-1185">Reference proteome</keyword>
<keyword evidence="4 6" id="KW-0808">Transferase</keyword>
<dbReference type="Gene3D" id="3.40.50.150">
    <property type="entry name" value="Vaccinia Virus protein VP39"/>
    <property type="match status" value="1"/>
</dbReference>
<evidence type="ECO:0000313" key="7">
    <source>
        <dbReference type="EMBL" id="TDG67569.1"/>
    </source>
</evidence>
<comment type="subcellular location">
    <subcellularLocation>
        <location evidence="6">Cytoplasm</location>
    </subcellularLocation>
</comment>
<comment type="function">
    <text evidence="6">Methylates ribosomal protein L11.</text>
</comment>
<feature type="binding site" evidence="6">
    <location>
        <position position="227"/>
    </location>
    <ligand>
        <name>S-adenosyl-L-methionine</name>
        <dbReference type="ChEBI" id="CHEBI:59789"/>
    </ligand>
</feature>
<comment type="caution">
    <text evidence="7">The sequence shown here is derived from an EMBL/GenBank/DDBJ whole genome shotgun (WGS) entry which is preliminary data.</text>
</comment>
<evidence type="ECO:0000256" key="5">
    <source>
        <dbReference type="ARBA" id="ARBA00022691"/>
    </source>
</evidence>
<evidence type="ECO:0000256" key="4">
    <source>
        <dbReference type="ARBA" id="ARBA00022679"/>
    </source>
</evidence>
<dbReference type="GO" id="GO:0005737">
    <property type="term" value="C:cytoplasm"/>
    <property type="evidence" value="ECO:0007669"/>
    <property type="project" value="UniProtKB-SubCell"/>
</dbReference>
<dbReference type="NCBIfam" id="TIGR00406">
    <property type="entry name" value="prmA"/>
    <property type="match status" value="1"/>
</dbReference>
<feature type="binding site" evidence="6">
    <location>
        <position position="140"/>
    </location>
    <ligand>
        <name>S-adenosyl-L-methionine</name>
        <dbReference type="ChEBI" id="CHEBI:59789"/>
    </ligand>
</feature>
<keyword evidence="5 6" id="KW-0949">S-adenosyl-L-methionine</keyword>
<dbReference type="Pfam" id="PF06325">
    <property type="entry name" value="PrmA"/>
    <property type="match status" value="1"/>
</dbReference>
<dbReference type="InterPro" id="IPR004498">
    <property type="entry name" value="Ribosomal_PrmA_MeTrfase"/>
</dbReference>
<dbReference type="PANTHER" id="PTHR43648:SF1">
    <property type="entry name" value="ELECTRON TRANSFER FLAVOPROTEIN BETA SUBUNIT LYSINE METHYLTRANSFERASE"/>
    <property type="match status" value="1"/>
</dbReference>
<proteinExistence type="inferred from homology"/>
<dbReference type="EMBL" id="PUFI01000015">
    <property type="protein sequence ID" value="TDG67569.1"/>
    <property type="molecule type" value="Genomic_DNA"/>
</dbReference>
<dbReference type="STRING" id="907931.GCA_000165675_00755"/>
<feature type="binding site" evidence="6">
    <location>
        <position position="161"/>
    </location>
    <ligand>
        <name>S-adenosyl-L-methionine</name>
        <dbReference type="ChEBI" id="CHEBI:59789"/>
    </ligand>
</feature>
<evidence type="ECO:0000256" key="6">
    <source>
        <dbReference type="HAMAP-Rule" id="MF_00735"/>
    </source>
</evidence>
<protein>
    <recommendedName>
        <fullName evidence="6">Ribosomal protein L11 methyltransferase</fullName>
        <shortName evidence="6">L11 Mtase</shortName>
        <ecNumber evidence="6">2.1.1.-</ecNumber>
    </recommendedName>
</protein>
<organism evidence="7 8">
    <name type="scientific">Leuconostoc fallax</name>
    <dbReference type="NCBI Taxonomy" id="1251"/>
    <lineage>
        <taxon>Bacteria</taxon>
        <taxon>Bacillati</taxon>
        <taxon>Bacillota</taxon>
        <taxon>Bacilli</taxon>
        <taxon>Lactobacillales</taxon>
        <taxon>Lactobacillaceae</taxon>
        <taxon>Leuconostoc</taxon>
    </lineage>
</organism>
<keyword evidence="2 6" id="KW-0963">Cytoplasm</keyword>
<evidence type="ECO:0000256" key="1">
    <source>
        <dbReference type="ARBA" id="ARBA00009741"/>
    </source>
</evidence>
<dbReference type="RefSeq" id="WP_010008060.1">
    <property type="nucleotide sequence ID" value="NZ_JAGYGP010000001.1"/>
</dbReference>
<dbReference type="CDD" id="cd02440">
    <property type="entry name" value="AdoMet_MTases"/>
    <property type="match status" value="1"/>
</dbReference>
<reference evidence="7 8" key="1">
    <citation type="journal article" date="2019" name="Appl. Microbiol. Biotechnol.">
        <title>Uncovering carbohydrate metabolism through a genotype-phenotype association study of 56 lactic acid bacteria genomes.</title>
        <authorList>
            <person name="Buron-Moles G."/>
            <person name="Chailyan A."/>
            <person name="Dolejs I."/>
            <person name="Forster J."/>
            <person name="Miks M.H."/>
        </authorList>
    </citation>
    <scope>NUCLEOTIDE SEQUENCE [LARGE SCALE GENOMIC DNA]</scope>
    <source>
        <strain evidence="7 8">ATCC 700006</strain>
    </source>
</reference>
<comment type="similarity">
    <text evidence="1 6">Belongs to the methyltransferase superfamily. PrmA family.</text>
</comment>
<dbReference type="InterPro" id="IPR029063">
    <property type="entry name" value="SAM-dependent_MTases_sf"/>
</dbReference>
<dbReference type="Proteomes" id="UP000295681">
    <property type="component" value="Unassembled WGS sequence"/>
</dbReference>
<dbReference type="EC" id="2.1.1.-" evidence="6"/>
<comment type="catalytic activity">
    <reaction evidence="6">
        <text>L-lysyl-[protein] + 3 S-adenosyl-L-methionine = N(6),N(6),N(6)-trimethyl-L-lysyl-[protein] + 3 S-adenosyl-L-homocysteine + 3 H(+)</text>
        <dbReference type="Rhea" id="RHEA:54192"/>
        <dbReference type="Rhea" id="RHEA-COMP:9752"/>
        <dbReference type="Rhea" id="RHEA-COMP:13826"/>
        <dbReference type="ChEBI" id="CHEBI:15378"/>
        <dbReference type="ChEBI" id="CHEBI:29969"/>
        <dbReference type="ChEBI" id="CHEBI:57856"/>
        <dbReference type="ChEBI" id="CHEBI:59789"/>
        <dbReference type="ChEBI" id="CHEBI:61961"/>
    </reaction>
</comment>
<dbReference type="InterPro" id="IPR050078">
    <property type="entry name" value="Ribosomal_L11_MeTrfase_PrmA"/>
</dbReference>
<dbReference type="PIRSF" id="PIRSF000401">
    <property type="entry name" value="RPL11_MTase"/>
    <property type="match status" value="1"/>
</dbReference>
<gene>
    <name evidence="6" type="primary">prmA</name>
    <name evidence="7" type="ORF">C5L23_001368</name>
</gene>